<dbReference type="SMART" id="SM00100">
    <property type="entry name" value="cNMP"/>
    <property type="match status" value="1"/>
</dbReference>
<evidence type="ECO:0000256" key="3">
    <source>
        <dbReference type="ARBA" id="ARBA00023163"/>
    </source>
</evidence>
<dbReference type="Pfam" id="PF00027">
    <property type="entry name" value="cNMP_binding"/>
    <property type="match status" value="1"/>
</dbReference>
<evidence type="ECO:0000313" key="6">
    <source>
        <dbReference type="EMBL" id="MCD2424361.1"/>
    </source>
</evidence>
<dbReference type="Pfam" id="PF13545">
    <property type="entry name" value="HTH_Crp_2"/>
    <property type="match status" value="1"/>
</dbReference>
<dbReference type="InterPro" id="IPR000595">
    <property type="entry name" value="cNMP-bd_dom"/>
</dbReference>
<evidence type="ECO:0000256" key="1">
    <source>
        <dbReference type="ARBA" id="ARBA00023015"/>
    </source>
</evidence>
<gene>
    <name evidence="6" type="ORF">LQ567_16395</name>
</gene>
<evidence type="ECO:0000313" key="7">
    <source>
        <dbReference type="Proteomes" id="UP001199816"/>
    </source>
</evidence>
<comment type="caution">
    <text evidence="6">The sequence shown here is derived from an EMBL/GenBank/DDBJ whole genome shotgun (WGS) entry which is preliminary data.</text>
</comment>
<keyword evidence="1" id="KW-0805">Transcription regulation</keyword>
<name>A0ABS8PTF8_9BACT</name>
<dbReference type="RefSeq" id="WP_231006020.1">
    <property type="nucleotide sequence ID" value="NZ_JAJNEC010000005.1"/>
</dbReference>
<accession>A0ABS8PTF8</accession>
<organism evidence="6 7">
    <name type="scientific">Niabella pedocola</name>
    <dbReference type="NCBI Taxonomy" id="1752077"/>
    <lineage>
        <taxon>Bacteria</taxon>
        <taxon>Pseudomonadati</taxon>
        <taxon>Bacteroidota</taxon>
        <taxon>Chitinophagia</taxon>
        <taxon>Chitinophagales</taxon>
        <taxon>Chitinophagaceae</taxon>
        <taxon>Niabella</taxon>
    </lineage>
</organism>
<dbReference type="SMART" id="SM00419">
    <property type="entry name" value="HTH_CRP"/>
    <property type="match status" value="1"/>
</dbReference>
<evidence type="ECO:0000256" key="2">
    <source>
        <dbReference type="ARBA" id="ARBA00023125"/>
    </source>
</evidence>
<keyword evidence="2" id="KW-0238">DNA-binding</keyword>
<dbReference type="InterPro" id="IPR014710">
    <property type="entry name" value="RmlC-like_jellyroll"/>
</dbReference>
<keyword evidence="3" id="KW-0804">Transcription</keyword>
<dbReference type="PROSITE" id="PS51063">
    <property type="entry name" value="HTH_CRP_2"/>
    <property type="match status" value="1"/>
</dbReference>
<dbReference type="Proteomes" id="UP001199816">
    <property type="component" value="Unassembled WGS sequence"/>
</dbReference>
<dbReference type="CDD" id="cd00038">
    <property type="entry name" value="CAP_ED"/>
    <property type="match status" value="1"/>
</dbReference>
<proteinExistence type="predicted"/>
<feature type="domain" description="Cyclic nucleotide-binding" evidence="4">
    <location>
        <begin position="1"/>
        <end position="117"/>
    </location>
</feature>
<dbReference type="InterPro" id="IPR036388">
    <property type="entry name" value="WH-like_DNA-bd_sf"/>
</dbReference>
<keyword evidence="7" id="KW-1185">Reference proteome</keyword>
<evidence type="ECO:0000259" key="5">
    <source>
        <dbReference type="PROSITE" id="PS51063"/>
    </source>
</evidence>
<dbReference type="EMBL" id="JAJNEC010000005">
    <property type="protein sequence ID" value="MCD2424361.1"/>
    <property type="molecule type" value="Genomic_DNA"/>
</dbReference>
<dbReference type="InterPro" id="IPR012318">
    <property type="entry name" value="HTH_CRP"/>
</dbReference>
<dbReference type="InterPro" id="IPR018490">
    <property type="entry name" value="cNMP-bd_dom_sf"/>
</dbReference>
<reference evidence="6 7" key="1">
    <citation type="submission" date="2021-11" db="EMBL/GenBank/DDBJ databases">
        <title>Genomic of Niabella pedocola.</title>
        <authorList>
            <person name="Wu T."/>
        </authorList>
    </citation>
    <scope>NUCLEOTIDE SEQUENCE [LARGE SCALE GENOMIC DNA]</scope>
    <source>
        <strain evidence="6 7">JCM 31011</strain>
    </source>
</reference>
<protein>
    <submittedName>
        <fullName evidence="6">Crp/Fnr family transcriptional regulator</fullName>
    </submittedName>
</protein>
<sequence>MQIDHTILVRYGAVIKKVNKGEFVFLEGTLPLFFYQVLEGEIRLYSSSSEDRELTQGIFRDRETFGEPPLLLGKRYPSTAQASKNSTIIKIRKENFLALLKDHPGLYEPMLYHFAERIYNKATTAQIWVNQRPEEKILRLLKKIKGRSSCPQQWCVPYTRQQIADHTGLAVETVIRTLSRMNKEGKIKIFKHKLYY</sequence>
<dbReference type="InterPro" id="IPR036390">
    <property type="entry name" value="WH_DNA-bd_sf"/>
</dbReference>
<feature type="domain" description="HTH crp-type" evidence="5">
    <location>
        <begin position="131"/>
        <end position="196"/>
    </location>
</feature>
<dbReference type="Gene3D" id="2.60.120.10">
    <property type="entry name" value="Jelly Rolls"/>
    <property type="match status" value="1"/>
</dbReference>
<dbReference type="SUPFAM" id="SSF51206">
    <property type="entry name" value="cAMP-binding domain-like"/>
    <property type="match status" value="1"/>
</dbReference>
<evidence type="ECO:0000259" key="4">
    <source>
        <dbReference type="PROSITE" id="PS50042"/>
    </source>
</evidence>
<dbReference type="PROSITE" id="PS50042">
    <property type="entry name" value="CNMP_BINDING_3"/>
    <property type="match status" value="1"/>
</dbReference>
<dbReference type="SUPFAM" id="SSF46785">
    <property type="entry name" value="Winged helix' DNA-binding domain"/>
    <property type="match status" value="1"/>
</dbReference>
<dbReference type="PRINTS" id="PR00034">
    <property type="entry name" value="HTHCRP"/>
</dbReference>
<dbReference type="Gene3D" id="1.10.10.10">
    <property type="entry name" value="Winged helix-like DNA-binding domain superfamily/Winged helix DNA-binding domain"/>
    <property type="match status" value="1"/>
</dbReference>